<dbReference type="InterPro" id="IPR052345">
    <property type="entry name" value="Rad_response_metalloprotease"/>
</dbReference>
<dbReference type="Pfam" id="PF06114">
    <property type="entry name" value="Peptidase_M78"/>
    <property type="match status" value="1"/>
</dbReference>
<dbReference type="EMBL" id="PFNM01000044">
    <property type="protein sequence ID" value="PIZ44546.1"/>
    <property type="molecule type" value="Genomic_DNA"/>
</dbReference>
<organism evidence="2 3">
    <name type="scientific">Candidatus Wolfebacteria bacterium CG_4_10_14_0_2_um_filter_39_18</name>
    <dbReference type="NCBI Taxonomy" id="1975061"/>
    <lineage>
        <taxon>Bacteria</taxon>
        <taxon>Candidatus Wolfeibacteriota</taxon>
    </lineage>
</organism>
<dbReference type="PANTHER" id="PTHR43236">
    <property type="entry name" value="ANTITOXIN HIGA1"/>
    <property type="match status" value="1"/>
</dbReference>
<dbReference type="AlphaFoldDB" id="A0A2M7TFA2"/>
<dbReference type="Proteomes" id="UP000230553">
    <property type="component" value="Unassembled WGS sequence"/>
</dbReference>
<evidence type="ECO:0000313" key="3">
    <source>
        <dbReference type="Proteomes" id="UP000230553"/>
    </source>
</evidence>
<evidence type="ECO:0000259" key="1">
    <source>
        <dbReference type="Pfam" id="PF06114"/>
    </source>
</evidence>
<proteinExistence type="predicted"/>
<protein>
    <recommendedName>
        <fullName evidence="1">IrrE N-terminal-like domain-containing protein</fullName>
    </recommendedName>
</protein>
<accession>A0A2M7TFA2</accession>
<name>A0A2M7TFA2_9BACT</name>
<dbReference type="InterPro" id="IPR010359">
    <property type="entry name" value="IrrE_HExxH"/>
</dbReference>
<sequence>MRQSNELKKENKIDENFILKHSHKLLEEAEIKKTPVDLVVLASLRDIRRILEKDIKEAGILVPLSTGGAEIYLRKQDNRNRKRFTCCHEIVHTFFPDYQLKPQQRVDREVGEYQKDNWREYLCDFGASELLMPSFLFQPQLPKMRPTINSLIDLSNKFESSIEATAIKIVRQNPQKTAVVIWEEKYKPMEKVFEYLSPLPGFEKYKPQKKLRVKFGYGFENIGYIPKDKSLEETENIILESFVKKKKQTGLEKINFGNFNVKCEVQTLPLEYHDQIRVLSLLYINKGR</sequence>
<evidence type="ECO:0000313" key="2">
    <source>
        <dbReference type="EMBL" id="PIZ44546.1"/>
    </source>
</evidence>
<feature type="domain" description="IrrE N-terminal-like" evidence="1">
    <location>
        <begin position="68"/>
        <end position="169"/>
    </location>
</feature>
<comment type="caution">
    <text evidence="2">The sequence shown here is derived from an EMBL/GenBank/DDBJ whole genome shotgun (WGS) entry which is preliminary data.</text>
</comment>
<reference evidence="3" key="1">
    <citation type="submission" date="2017-09" db="EMBL/GenBank/DDBJ databases">
        <title>Depth-based differentiation of microbial function through sediment-hosted aquifers and enrichment of novel symbionts in the deep terrestrial subsurface.</title>
        <authorList>
            <person name="Probst A.J."/>
            <person name="Ladd B."/>
            <person name="Jarett J.K."/>
            <person name="Geller-Mcgrath D.E."/>
            <person name="Sieber C.M.K."/>
            <person name="Emerson J.B."/>
            <person name="Anantharaman K."/>
            <person name="Thomas B.C."/>
            <person name="Malmstrom R."/>
            <person name="Stieglmeier M."/>
            <person name="Klingl A."/>
            <person name="Woyke T."/>
            <person name="Ryan C.M."/>
            <person name="Banfield J.F."/>
        </authorList>
    </citation>
    <scope>NUCLEOTIDE SEQUENCE [LARGE SCALE GENOMIC DNA]</scope>
</reference>
<dbReference type="Gene3D" id="1.10.10.2910">
    <property type="match status" value="1"/>
</dbReference>
<gene>
    <name evidence="2" type="ORF">COY31_02415</name>
</gene>
<dbReference type="PANTHER" id="PTHR43236:SF1">
    <property type="entry name" value="BLL7220 PROTEIN"/>
    <property type="match status" value="1"/>
</dbReference>